<dbReference type="Proteomes" id="UP000554482">
    <property type="component" value="Unassembled WGS sequence"/>
</dbReference>
<gene>
    <name evidence="3" type="ORF">FRX31_016307</name>
</gene>
<organism evidence="3 4">
    <name type="scientific">Thalictrum thalictroides</name>
    <name type="common">Rue-anemone</name>
    <name type="synonym">Anemone thalictroides</name>
    <dbReference type="NCBI Taxonomy" id="46969"/>
    <lineage>
        <taxon>Eukaryota</taxon>
        <taxon>Viridiplantae</taxon>
        <taxon>Streptophyta</taxon>
        <taxon>Embryophyta</taxon>
        <taxon>Tracheophyta</taxon>
        <taxon>Spermatophyta</taxon>
        <taxon>Magnoliopsida</taxon>
        <taxon>Ranunculales</taxon>
        <taxon>Ranunculaceae</taxon>
        <taxon>Thalictroideae</taxon>
        <taxon>Thalictrum</taxon>
    </lineage>
</organism>
<feature type="compositionally biased region" description="Basic residues" evidence="1">
    <location>
        <begin position="52"/>
        <end position="62"/>
    </location>
</feature>
<dbReference type="AlphaFoldDB" id="A0A7J6W9L8"/>
<keyword evidence="2" id="KW-1133">Transmembrane helix</keyword>
<reference evidence="3 4" key="1">
    <citation type="submission" date="2020-06" db="EMBL/GenBank/DDBJ databases">
        <title>Transcriptomic and genomic resources for Thalictrum thalictroides and T. hernandezii: Facilitating candidate gene discovery in an emerging model plant lineage.</title>
        <authorList>
            <person name="Arias T."/>
            <person name="Riano-Pachon D.M."/>
            <person name="Di Stilio V.S."/>
        </authorList>
    </citation>
    <scope>NUCLEOTIDE SEQUENCE [LARGE SCALE GENOMIC DNA]</scope>
    <source>
        <strain evidence="4">cv. WT478/WT964</strain>
        <tissue evidence="3">Leaves</tissue>
    </source>
</reference>
<sequence>MARTLAVDLVGSGGSESLFHFSGALLVLCMVFASISVISMVVFACGEDSEKKSRRHHNKHTPRVVVSGGGCGSAGGGGGGGGGV</sequence>
<evidence type="ECO:0000256" key="1">
    <source>
        <dbReference type="SAM" id="MobiDB-lite"/>
    </source>
</evidence>
<evidence type="ECO:0000256" key="2">
    <source>
        <dbReference type="SAM" id="Phobius"/>
    </source>
</evidence>
<dbReference type="PANTHER" id="PTHR37199">
    <property type="entry name" value="TRANSMEMBRANE PROTEIN"/>
    <property type="match status" value="1"/>
</dbReference>
<feature type="transmembrane region" description="Helical" evidence="2">
    <location>
        <begin position="20"/>
        <end position="45"/>
    </location>
</feature>
<protein>
    <recommendedName>
        <fullName evidence="5">Transmembrane protein</fullName>
    </recommendedName>
</protein>
<keyword evidence="2" id="KW-0812">Transmembrane</keyword>
<evidence type="ECO:0000313" key="3">
    <source>
        <dbReference type="EMBL" id="KAF5194109.1"/>
    </source>
</evidence>
<feature type="compositionally biased region" description="Gly residues" evidence="1">
    <location>
        <begin position="67"/>
        <end position="84"/>
    </location>
</feature>
<keyword evidence="2" id="KW-0472">Membrane</keyword>
<feature type="region of interest" description="Disordered" evidence="1">
    <location>
        <begin position="49"/>
        <end position="84"/>
    </location>
</feature>
<dbReference type="PANTHER" id="PTHR37199:SF5">
    <property type="entry name" value="TRANSMEMBRANE PROTEIN"/>
    <property type="match status" value="1"/>
</dbReference>
<evidence type="ECO:0000313" key="4">
    <source>
        <dbReference type="Proteomes" id="UP000554482"/>
    </source>
</evidence>
<dbReference type="EMBL" id="JABWDY010019155">
    <property type="protein sequence ID" value="KAF5194109.1"/>
    <property type="molecule type" value="Genomic_DNA"/>
</dbReference>
<proteinExistence type="predicted"/>
<keyword evidence="4" id="KW-1185">Reference proteome</keyword>
<accession>A0A7J6W9L8</accession>
<name>A0A7J6W9L8_THATH</name>
<evidence type="ECO:0008006" key="5">
    <source>
        <dbReference type="Google" id="ProtNLM"/>
    </source>
</evidence>
<dbReference type="OrthoDB" id="1731583at2759"/>
<comment type="caution">
    <text evidence="3">The sequence shown here is derived from an EMBL/GenBank/DDBJ whole genome shotgun (WGS) entry which is preliminary data.</text>
</comment>